<keyword evidence="8" id="KW-1185">Reference proteome</keyword>
<evidence type="ECO:0000256" key="5">
    <source>
        <dbReference type="SAM" id="Phobius"/>
    </source>
</evidence>
<keyword evidence="2" id="KW-0238">DNA-binding</keyword>
<comment type="caution">
    <text evidence="7">The sequence shown here is derived from an EMBL/GenBank/DDBJ whole genome shotgun (WGS) entry which is preliminary data.</text>
</comment>
<feature type="transmembrane region" description="Helical" evidence="5">
    <location>
        <begin position="267"/>
        <end position="289"/>
    </location>
</feature>
<feature type="coiled-coil region" evidence="4">
    <location>
        <begin position="571"/>
        <end position="598"/>
    </location>
</feature>
<keyword evidence="1" id="KW-0805">Transcription regulation</keyword>
<evidence type="ECO:0000256" key="1">
    <source>
        <dbReference type="ARBA" id="ARBA00023015"/>
    </source>
</evidence>
<dbReference type="PROSITE" id="PS01124">
    <property type="entry name" value="HTH_ARAC_FAMILY_2"/>
    <property type="match status" value="1"/>
</dbReference>
<dbReference type="InterPro" id="IPR018062">
    <property type="entry name" value="HTH_AraC-typ_CS"/>
</dbReference>
<evidence type="ECO:0000259" key="6">
    <source>
        <dbReference type="PROSITE" id="PS01124"/>
    </source>
</evidence>
<sequence length="751" mass="86290">MKRSWYSRMLFSYFPVFLLVVTVLIFLAFMVITELSRSETEKANYVSTSYVADTVERTLNEIELGVLQEIGNNYSYNDFLDAPSGTDSPAGSSYEIVQSMNRLSERFSLIDSIYVYRNKDKLMLGQSGYVNPGQGQGLEAEYLQQLSANKNKQQQGWSAVRMVQPRNSKDLRPVISLASRLPIPWGSDGYIVINVSVYRVERLVDSLTSGELSFLRIKDVSGTAIYDSAPAADGENNRTLSKVEAKNLGWTFESGLRAGRLFDWISVISYVWFILGLLTIALGVVYIIYITRRNYRPIHQLMVRIQGLQPAAQNAAPGVASDELALMHNALDRLVQITTDYERERYENLVIQRRELFQDFLSGQRLEDVAERLETLDPFEGTREFEAFVVFTAELNREKDWHALPAQDQNLLKFALTNVLGDLMADKQLQAWAEWISGERLGMIIGLRFQPVKDDSDTMLELARDCHRWIMDNLRVSLTFGVGTVVRDWREIRDSYAAAAEVLSHRLALGTDIAAVQMDQQDDSGLKSYKYFGSFTQLVREFRLSGENWRIRLDEIFDSFRKDRLKDEEIYMLLEVLLQALEQELKGIAETLDRQLAAAWSSGLRERIRGSTNLEEIRELLTGWLNETYHVYVSVNELKSHRVMITEVKHYIEEHYANPDLSLNHLSERFQISAKYASYLFKEEFNMKFVDFLAELRLMKAKELLETTSESIQDIALQIGYANSITFGRVFKRITGMTPGDYRKSKLHKDE</sequence>
<organism evidence="7 8">
    <name type="scientific">Paenibacillus silagei</name>
    <dbReference type="NCBI Taxonomy" id="1670801"/>
    <lineage>
        <taxon>Bacteria</taxon>
        <taxon>Bacillati</taxon>
        <taxon>Bacillota</taxon>
        <taxon>Bacilli</taxon>
        <taxon>Bacillales</taxon>
        <taxon>Paenibacillaceae</taxon>
        <taxon>Paenibacillus</taxon>
    </lineage>
</organism>
<keyword evidence="5" id="KW-0812">Transmembrane</keyword>
<dbReference type="PRINTS" id="PR00032">
    <property type="entry name" value="HTHARAC"/>
</dbReference>
<proteinExistence type="predicted"/>
<dbReference type="SMART" id="SM00342">
    <property type="entry name" value="HTH_ARAC"/>
    <property type="match status" value="1"/>
</dbReference>
<dbReference type="SUPFAM" id="SSF63411">
    <property type="entry name" value="LuxS/MPP-like metallohydrolase"/>
    <property type="match status" value="1"/>
</dbReference>
<dbReference type="Pfam" id="PF12833">
    <property type="entry name" value="HTH_18"/>
    <property type="match status" value="1"/>
</dbReference>
<keyword evidence="5" id="KW-0472">Membrane</keyword>
<dbReference type="Proteomes" id="UP000773462">
    <property type="component" value="Unassembled WGS sequence"/>
</dbReference>
<dbReference type="PANTHER" id="PTHR43280">
    <property type="entry name" value="ARAC-FAMILY TRANSCRIPTIONAL REGULATOR"/>
    <property type="match status" value="1"/>
</dbReference>
<accession>A0ABS4NXL2</accession>
<keyword evidence="3" id="KW-0804">Transcription</keyword>
<keyword evidence="5" id="KW-1133">Transmembrane helix</keyword>
<dbReference type="RefSeq" id="WP_209877534.1">
    <property type="nucleotide sequence ID" value="NZ_JAGGLV010000020.1"/>
</dbReference>
<feature type="transmembrane region" description="Helical" evidence="5">
    <location>
        <begin position="12"/>
        <end position="32"/>
    </location>
</feature>
<evidence type="ECO:0000313" key="8">
    <source>
        <dbReference type="Proteomes" id="UP000773462"/>
    </source>
</evidence>
<dbReference type="PANTHER" id="PTHR43280:SF28">
    <property type="entry name" value="HTH-TYPE TRANSCRIPTIONAL ACTIVATOR RHAS"/>
    <property type="match status" value="1"/>
</dbReference>
<dbReference type="EMBL" id="JAGGLV010000020">
    <property type="protein sequence ID" value="MBP2114802.1"/>
    <property type="molecule type" value="Genomic_DNA"/>
</dbReference>
<evidence type="ECO:0000256" key="2">
    <source>
        <dbReference type="ARBA" id="ARBA00023125"/>
    </source>
</evidence>
<dbReference type="Gene3D" id="1.10.10.60">
    <property type="entry name" value="Homeodomain-like"/>
    <property type="match status" value="2"/>
</dbReference>
<dbReference type="PROSITE" id="PS00041">
    <property type="entry name" value="HTH_ARAC_FAMILY_1"/>
    <property type="match status" value="1"/>
</dbReference>
<evidence type="ECO:0000313" key="7">
    <source>
        <dbReference type="EMBL" id="MBP2114802.1"/>
    </source>
</evidence>
<evidence type="ECO:0000256" key="3">
    <source>
        <dbReference type="ARBA" id="ARBA00023163"/>
    </source>
</evidence>
<reference evidence="7 8" key="1">
    <citation type="submission" date="2021-03" db="EMBL/GenBank/DDBJ databases">
        <title>Genomic Encyclopedia of Type Strains, Phase IV (KMG-IV): sequencing the most valuable type-strain genomes for metagenomic binning, comparative biology and taxonomic classification.</title>
        <authorList>
            <person name="Goeker M."/>
        </authorList>
    </citation>
    <scope>NUCLEOTIDE SEQUENCE [LARGE SCALE GENOMIC DNA]</scope>
    <source>
        <strain evidence="7 8">DSM 101953</strain>
    </source>
</reference>
<feature type="domain" description="HTH araC/xylS-type" evidence="6">
    <location>
        <begin position="646"/>
        <end position="745"/>
    </location>
</feature>
<protein>
    <submittedName>
        <fullName evidence="7">AraC-like DNA-binding protein</fullName>
    </submittedName>
</protein>
<evidence type="ECO:0000256" key="4">
    <source>
        <dbReference type="SAM" id="Coils"/>
    </source>
</evidence>
<dbReference type="InterPro" id="IPR018060">
    <property type="entry name" value="HTH_AraC"/>
</dbReference>
<dbReference type="InterPro" id="IPR011249">
    <property type="entry name" value="Metalloenz_LuxS/M16"/>
</dbReference>
<dbReference type="InterPro" id="IPR020449">
    <property type="entry name" value="Tscrpt_reg_AraC-type_HTH"/>
</dbReference>
<name>A0ABS4NXL2_9BACL</name>
<keyword evidence="4" id="KW-0175">Coiled coil</keyword>
<dbReference type="SUPFAM" id="SSF46689">
    <property type="entry name" value="Homeodomain-like"/>
    <property type="match status" value="1"/>
</dbReference>
<dbReference type="InterPro" id="IPR009057">
    <property type="entry name" value="Homeodomain-like_sf"/>
</dbReference>
<gene>
    <name evidence="7" type="ORF">J2Z70_004986</name>
</gene>